<feature type="compositionally biased region" description="Polar residues" evidence="1">
    <location>
        <begin position="1"/>
        <end position="10"/>
    </location>
</feature>
<proteinExistence type="predicted"/>
<evidence type="ECO:0000256" key="1">
    <source>
        <dbReference type="SAM" id="MobiDB-lite"/>
    </source>
</evidence>
<protein>
    <submittedName>
        <fullName evidence="2">Uncharacterized protein</fullName>
    </submittedName>
</protein>
<reference evidence="2" key="2">
    <citation type="journal article" date="2015" name="Fish Shellfish Immunol.">
        <title>Early steps in the European eel (Anguilla anguilla)-Vibrio vulnificus interaction in the gills: Role of the RtxA13 toxin.</title>
        <authorList>
            <person name="Callol A."/>
            <person name="Pajuelo D."/>
            <person name="Ebbesson L."/>
            <person name="Teles M."/>
            <person name="MacKenzie S."/>
            <person name="Amaro C."/>
        </authorList>
    </citation>
    <scope>NUCLEOTIDE SEQUENCE</scope>
</reference>
<dbReference type="AlphaFoldDB" id="A0A0E9PHT9"/>
<evidence type="ECO:0000313" key="2">
    <source>
        <dbReference type="EMBL" id="JAH03655.1"/>
    </source>
</evidence>
<feature type="region of interest" description="Disordered" evidence="1">
    <location>
        <begin position="1"/>
        <end position="33"/>
    </location>
</feature>
<reference evidence="2" key="1">
    <citation type="submission" date="2014-11" db="EMBL/GenBank/DDBJ databases">
        <authorList>
            <person name="Amaro Gonzalez C."/>
        </authorList>
    </citation>
    <scope>NUCLEOTIDE SEQUENCE</scope>
</reference>
<dbReference type="EMBL" id="GBXM01104922">
    <property type="protein sequence ID" value="JAH03655.1"/>
    <property type="molecule type" value="Transcribed_RNA"/>
</dbReference>
<sequence>MQAHTNTTPNEMHRQIPINIKGTTDNGRDEQQI</sequence>
<organism evidence="2">
    <name type="scientific">Anguilla anguilla</name>
    <name type="common">European freshwater eel</name>
    <name type="synonym">Muraena anguilla</name>
    <dbReference type="NCBI Taxonomy" id="7936"/>
    <lineage>
        <taxon>Eukaryota</taxon>
        <taxon>Metazoa</taxon>
        <taxon>Chordata</taxon>
        <taxon>Craniata</taxon>
        <taxon>Vertebrata</taxon>
        <taxon>Euteleostomi</taxon>
        <taxon>Actinopterygii</taxon>
        <taxon>Neopterygii</taxon>
        <taxon>Teleostei</taxon>
        <taxon>Anguilliformes</taxon>
        <taxon>Anguillidae</taxon>
        <taxon>Anguilla</taxon>
    </lineage>
</organism>
<accession>A0A0E9PHT9</accession>
<name>A0A0E9PHT9_ANGAN</name>